<organism evidence="3 4">
    <name type="scientific">Uliginosibacterium flavum</name>
    <dbReference type="NCBI Taxonomy" id="1396831"/>
    <lineage>
        <taxon>Bacteria</taxon>
        <taxon>Pseudomonadati</taxon>
        <taxon>Pseudomonadota</taxon>
        <taxon>Betaproteobacteria</taxon>
        <taxon>Rhodocyclales</taxon>
        <taxon>Zoogloeaceae</taxon>
        <taxon>Uliginosibacterium</taxon>
    </lineage>
</organism>
<feature type="signal peptide" evidence="1">
    <location>
        <begin position="1"/>
        <end position="21"/>
    </location>
</feature>
<protein>
    <submittedName>
        <fullName evidence="3">DUF4124 domain-containing protein</fullName>
    </submittedName>
</protein>
<evidence type="ECO:0000259" key="2">
    <source>
        <dbReference type="Pfam" id="PF13511"/>
    </source>
</evidence>
<dbReference type="Proteomes" id="UP001549691">
    <property type="component" value="Unassembled WGS sequence"/>
</dbReference>
<dbReference type="EMBL" id="JBEWZI010000007">
    <property type="protein sequence ID" value="MET7014207.1"/>
    <property type="molecule type" value="Genomic_DNA"/>
</dbReference>
<evidence type="ECO:0000313" key="4">
    <source>
        <dbReference type="Proteomes" id="UP001549691"/>
    </source>
</evidence>
<dbReference type="PROSITE" id="PS51354">
    <property type="entry name" value="GLUTAREDOXIN_2"/>
    <property type="match status" value="1"/>
</dbReference>
<dbReference type="RefSeq" id="WP_354600667.1">
    <property type="nucleotide sequence ID" value="NZ_JBEWZI010000007.1"/>
</dbReference>
<comment type="caution">
    <text evidence="3">The sequence shown here is derived from an EMBL/GenBank/DDBJ whole genome shotgun (WGS) entry which is preliminary data.</text>
</comment>
<sequence>MKIACIALSLVTLLASLSAGAEVYRWTDKNGKANYSDLPPPEADAQARRLYDSKIEQDKLPFETKQAAERFPITLYVDESCKEHCATARQWLQKRKAPFSEKILKTAEDGDALKQLSGKKEIFLPSVTVGRKFIEGFEPGAWGTALDTAGYPK</sequence>
<proteinExistence type="predicted"/>
<evidence type="ECO:0000313" key="3">
    <source>
        <dbReference type="EMBL" id="MET7014207.1"/>
    </source>
</evidence>
<name>A0ABV2TJW6_9RHOO</name>
<evidence type="ECO:0000256" key="1">
    <source>
        <dbReference type="SAM" id="SignalP"/>
    </source>
</evidence>
<keyword evidence="1" id="KW-0732">Signal</keyword>
<accession>A0ABV2TJW6</accession>
<dbReference type="Gene3D" id="3.40.30.10">
    <property type="entry name" value="Glutaredoxin"/>
    <property type="match status" value="1"/>
</dbReference>
<dbReference type="InterPro" id="IPR025392">
    <property type="entry name" value="DUF4124"/>
</dbReference>
<feature type="chain" id="PRO_5047537075" evidence="1">
    <location>
        <begin position="22"/>
        <end position="153"/>
    </location>
</feature>
<gene>
    <name evidence="3" type="ORF">ABXR19_08385</name>
</gene>
<keyword evidence="4" id="KW-1185">Reference proteome</keyword>
<dbReference type="Pfam" id="PF13511">
    <property type="entry name" value="DUF4124"/>
    <property type="match status" value="1"/>
</dbReference>
<feature type="domain" description="DUF4124" evidence="2">
    <location>
        <begin position="12"/>
        <end position="46"/>
    </location>
</feature>
<reference evidence="3 4" key="1">
    <citation type="submission" date="2024-07" db="EMBL/GenBank/DDBJ databases">
        <title>Uliginosibacterium flavum JJ3220;KACC:17644.</title>
        <authorList>
            <person name="Kim M.K."/>
        </authorList>
    </citation>
    <scope>NUCLEOTIDE SEQUENCE [LARGE SCALE GENOMIC DNA]</scope>
    <source>
        <strain evidence="3 4">KACC:17644</strain>
    </source>
</reference>